<feature type="chain" id="PRO_5013245247" description="Yeast cell wall synthesis Kre9/Knh1-like N-terminal domain-containing protein" evidence="3">
    <location>
        <begin position="21"/>
        <end position="217"/>
    </location>
</feature>
<protein>
    <recommendedName>
        <fullName evidence="4">Yeast cell wall synthesis Kre9/Knh1-like N-terminal domain-containing protein</fullName>
    </recommendedName>
</protein>
<name>A0A1L9R8D3_ASPWE</name>
<dbReference type="AlphaFoldDB" id="A0A1L9R8D3"/>
<keyword evidence="6" id="KW-1185">Reference proteome</keyword>
<dbReference type="VEuPathDB" id="FungiDB:ASPWEDRAFT_45147"/>
<dbReference type="OrthoDB" id="5589325at2759"/>
<proteinExistence type="predicted"/>
<evidence type="ECO:0000256" key="3">
    <source>
        <dbReference type="SAM" id="SignalP"/>
    </source>
</evidence>
<dbReference type="InterPro" id="IPR052982">
    <property type="entry name" value="SRP1/TIP1-like"/>
</dbReference>
<dbReference type="EMBL" id="KV878216">
    <property type="protein sequence ID" value="OJJ31186.1"/>
    <property type="molecule type" value="Genomic_DNA"/>
</dbReference>
<keyword evidence="1 3" id="KW-0732">Signal</keyword>
<feature type="compositionally biased region" description="Low complexity" evidence="2">
    <location>
        <begin position="156"/>
        <end position="179"/>
    </location>
</feature>
<organism evidence="5 6">
    <name type="scientific">Aspergillus wentii DTO 134E9</name>
    <dbReference type="NCBI Taxonomy" id="1073089"/>
    <lineage>
        <taxon>Eukaryota</taxon>
        <taxon>Fungi</taxon>
        <taxon>Dikarya</taxon>
        <taxon>Ascomycota</taxon>
        <taxon>Pezizomycotina</taxon>
        <taxon>Eurotiomycetes</taxon>
        <taxon>Eurotiomycetidae</taxon>
        <taxon>Eurotiales</taxon>
        <taxon>Aspergillaceae</taxon>
        <taxon>Aspergillus</taxon>
        <taxon>Aspergillus subgen. Cremei</taxon>
    </lineage>
</organism>
<dbReference type="PANTHER" id="PTHR40633">
    <property type="entry name" value="MATRIX PROTEIN, PUTATIVE (AFU_ORTHOLOGUE AFUA_8G05410)-RELATED"/>
    <property type="match status" value="1"/>
</dbReference>
<dbReference type="STRING" id="1073089.A0A1L9R8D3"/>
<feature type="signal peptide" evidence="3">
    <location>
        <begin position="1"/>
        <end position="20"/>
    </location>
</feature>
<feature type="domain" description="Yeast cell wall synthesis Kre9/Knh1-like N-terminal" evidence="4">
    <location>
        <begin position="33"/>
        <end position="109"/>
    </location>
</feature>
<feature type="region of interest" description="Disordered" evidence="2">
    <location>
        <begin position="112"/>
        <end position="193"/>
    </location>
</feature>
<evidence type="ECO:0000313" key="5">
    <source>
        <dbReference type="EMBL" id="OJJ31186.1"/>
    </source>
</evidence>
<gene>
    <name evidence="5" type="ORF">ASPWEDRAFT_45147</name>
</gene>
<dbReference type="InterPro" id="IPR018466">
    <property type="entry name" value="Kre9/Knh1-like_N"/>
</dbReference>
<sequence length="217" mass="23422">MHFNKAILAAWAFLVPLGLAADYIAFTEWPSELKHNDPVTLKWVGNPDAPATITLRKGDAGNLHDVKTLTDTASGGEFTWAPEEDLPEGEDYAFEIKQEGKINFSSQLKLSKADEEIPPSKGPPPSKPSNGTAHEDDKDDDDKKDKSLDTSPNSKANGTTHGNATTTTGSRTSTPTSTHPIEKNKVSTEAQTGGASFHEYSLRWVLGAVAIIFYIGI</sequence>
<evidence type="ECO:0000313" key="6">
    <source>
        <dbReference type="Proteomes" id="UP000184383"/>
    </source>
</evidence>
<accession>A0A1L9R8D3</accession>
<evidence type="ECO:0000256" key="2">
    <source>
        <dbReference type="SAM" id="MobiDB-lite"/>
    </source>
</evidence>
<dbReference type="RefSeq" id="XP_040684863.1">
    <property type="nucleotide sequence ID" value="XM_040836455.1"/>
</dbReference>
<evidence type="ECO:0000259" key="4">
    <source>
        <dbReference type="Pfam" id="PF10342"/>
    </source>
</evidence>
<reference evidence="6" key="1">
    <citation type="journal article" date="2017" name="Genome Biol.">
        <title>Comparative genomics reveals high biological diversity and specific adaptations in the industrially and medically important fungal genus Aspergillus.</title>
        <authorList>
            <person name="de Vries R.P."/>
            <person name="Riley R."/>
            <person name="Wiebenga A."/>
            <person name="Aguilar-Osorio G."/>
            <person name="Amillis S."/>
            <person name="Uchima C.A."/>
            <person name="Anderluh G."/>
            <person name="Asadollahi M."/>
            <person name="Askin M."/>
            <person name="Barry K."/>
            <person name="Battaglia E."/>
            <person name="Bayram O."/>
            <person name="Benocci T."/>
            <person name="Braus-Stromeyer S.A."/>
            <person name="Caldana C."/>
            <person name="Canovas D."/>
            <person name="Cerqueira G.C."/>
            <person name="Chen F."/>
            <person name="Chen W."/>
            <person name="Choi C."/>
            <person name="Clum A."/>
            <person name="Dos Santos R.A."/>
            <person name="Damasio A.R."/>
            <person name="Diallinas G."/>
            <person name="Emri T."/>
            <person name="Fekete E."/>
            <person name="Flipphi M."/>
            <person name="Freyberg S."/>
            <person name="Gallo A."/>
            <person name="Gournas C."/>
            <person name="Habgood R."/>
            <person name="Hainaut M."/>
            <person name="Harispe M.L."/>
            <person name="Henrissat B."/>
            <person name="Hilden K.S."/>
            <person name="Hope R."/>
            <person name="Hossain A."/>
            <person name="Karabika E."/>
            <person name="Karaffa L."/>
            <person name="Karanyi Z."/>
            <person name="Krasevec N."/>
            <person name="Kuo A."/>
            <person name="Kusch H."/>
            <person name="LaButti K."/>
            <person name="Lagendijk E.L."/>
            <person name="Lapidus A."/>
            <person name="Levasseur A."/>
            <person name="Lindquist E."/>
            <person name="Lipzen A."/>
            <person name="Logrieco A.F."/>
            <person name="MacCabe A."/>
            <person name="Maekelae M.R."/>
            <person name="Malavazi I."/>
            <person name="Melin P."/>
            <person name="Meyer V."/>
            <person name="Mielnichuk N."/>
            <person name="Miskei M."/>
            <person name="Molnar A.P."/>
            <person name="Mule G."/>
            <person name="Ngan C.Y."/>
            <person name="Orejas M."/>
            <person name="Orosz E."/>
            <person name="Ouedraogo J.P."/>
            <person name="Overkamp K.M."/>
            <person name="Park H.-S."/>
            <person name="Perrone G."/>
            <person name="Piumi F."/>
            <person name="Punt P.J."/>
            <person name="Ram A.F."/>
            <person name="Ramon A."/>
            <person name="Rauscher S."/>
            <person name="Record E."/>
            <person name="Riano-Pachon D.M."/>
            <person name="Robert V."/>
            <person name="Roehrig J."/>
            <person name="Ruller R."/>
            <person name="Salamov A."/>
            <person name="Salih N.S."/>
            <person name="Samson R.A."/>
            <person name="Sandor E."/>
            <person name="Sanguinetti M."/>
            <person name="Schuetze T."/>
            <person name="Sepcic K."/>
            <person name="Shelest E."/>
            <person name="Sherlock G."/>
            <person name="Sophianopoulou V."/>
            <person name="Squina F.M."/>
            <person name="Sun H."/>
            <person name="Susca A."/>
            <person name="Todd R.B."/>
            <person name="Tsang A."/>
            <person name="Unkles S.E."/>
            <person name="van de Wiele N."/>
            <person name="van Rossen-Uffink D."/>
            <person name="Oliveira J.V."/>
            <person name="Vesth T.C."/>
            <person name="Visser J."/>
            <person name="Yu J.-H."/>
            <person name="Zhou M."/>
            <person name="Andersen M.R."/>
            <person name="Archer D.B."/>
            <person name="Baker S.E."/>
            <person name="Benoit I."/>
            <person name="Brakhage A.A."/>
            <person name="Braus G.H."/>
            <person name="Fischer R."/>
            <person name="Frisvad J.C."/>
            <person name="Goldman G.H."/>
            <person name="Houbraken J."/>
            <person name="Oakley B."/>
            <person name="Pocsi I."/>
            <person name="Scazzocchio C."/>
            <person name="Seiboth B."/>
            <person name="vanKuyk P.A."/>
            <person name="Wortman J."/>
            <person name="Dyer P.S."/>
            <person name="Grigoriev I.V."/>
        </authorList>
    </citation>
    <scope>NUCLEOTIDE SEQUENCE [LARGE SCALE GENOMIC DNA]</scope>
    <source>
        <strain evidence="6">DTO 134E9</strain>
    </source>
</reference>
<evidence type="ECO:0000256" key="1">
    <source>
        <dbReference type="ARBA" id="ARBA00022729"/>
    </source>
</evidence>
<feature type="compositionally biased region" description="Basic and acidic residues" evidence="2">
    <location>
        <begin position="133"/>
        <end position="148"/>
    </location>
</feature>
<dbReference type="PANTHER" id="PTHR40633:SF6">
    <property type="entry name" value="MATRIX PROTEIN, PUTATIVE (AFU_ORTHOLOGUE AFUA_8G05410)-RELATED"/>
    <property type="match status" value="1"/>
</dbReference>
<dbReference type="Pfam" id="PF10342">
    <property type="entry name" value="Kre9_KNH"/>
    <property type="match status" value="1"/>
</dbReference>
<dbReference type="GeneID" id="63752303"/>
<dbReference type="Proteomes" id="UP000184383">
    <property type="component" value="Unassembled WGS sequence"/>
</dbReference>